<dbReference type="AlphaFoldDB" id="A0A6H9WA52"/>
<evidence type="ECO:0000256" key="2">
    <source>
        <dbReference type="SAM" id="Phobius"/>
    </source>
</evidence>
<keyword evidence="2" id="KW-1133">Transmembrane helix</keyword>
<dbReference type="RefSeq" id="WP_158029853.1">
    <property type="nucleotide sequence ID" value="NZ_BMHG01000002.1"/>
</dbReference>
<gene>
    <name evidence="3" type="ORF">F8O04_13110</name>
</gene>
<sequence>MAGINEQLLDNLKRMGVPMAYGDKVQLGSAEVIPVAMATLGFGGGEGQGDFGGKSGGSGGSGQGADDSGSDASHRGGNGAGMGGGGMSVPIGAYINDEFGTRFQPNVIALLVAVLPLALVAGCTLPRLVKALKK</sequence>
<comment type="caution">
    <text evidence="3">The sequence shown here is derived from an EMBL/GenBank/DDBJ whole genome shotgun (WGS) entry which is preliminary data.</text>
</comment>
<keyword evidence="2" id="KW-0472">Membrane</keyword>
<accession>A0A6H9WA52</accession>
<reference evidence="3 4" key="1">
    <citation type="submission" date="2019-09" db="EMBL/GenBank/DDBJ databases">
        <title>Phylogeny of genus Pseudoclavibacter and closely related genus.</title>
        <authorList>
            <person name="Li Y."/>
        </authorList>
    </citation>
    <scope>NUCLEOTIDE SEQUENCE [LARGE SCALE GENOMIC DNA]</scope>
    <source>
        <strain evidence="3 4">EGI 60007</strain>
    </source>
</reference>
<feature type="region of interest" description="Disordered" evidence="1">
    <location>
        <begin position="48"/>
        <end position="83"/>
    </location>
</feature>
<keyword evidence="2" id="KW-0812">Transmembrane</keyword>
<keyword evidence="4" id="KW-1185">Reference proteome</keyword>
<dbReference type="Proteomes" id="UP000431744">
    <property type="component" value="Unassembled WGS sequence"/>
</dbReference>
<protein>
    <recommendedName>
        <fullName evidence="5">Sporulation protein</fullName>
    </recommendedName>
</protein>
<evidence type="ECO:0008006" key="5">
    <source>
        <dbReference type="Google" id="ProtNLM"/>
    </source>
</evidence>
<feature type="transmembrane region" description="Helical" evidence="2">
    <location>
        <begin position="107"/>
        <end position="129"/>
    </location>
</feature>
<name>A0A6H9WA52_9MICO</name>
<organism evidence="3 4">
    <name type="scientific">Pseudoclavibacter endophyticus</name>
    <dbReference type="NCBI Taxonomy" id="1778590"/>
    <lineage>
        <taxon>Bacteria</taxon>
        <taxon>Bacillati</taxon>
        <taxon>Actinomycetota</taxon>
        <taxon>Actinomycetes</taxon>
        <taxon>Micrococcales</taxon>
        <taxon>Microbacteriaceae</taxon>
        <taxon>Pseudoclavibacter</taxon>
    </lineage>
</organism>
<proteinExistence type="predicted"/>
<evidence type="ECO:0000313" key="3">
    <source>
        <dbReference type="EMBL" id="KAB1646687.1"/>
    </source>
</evidence>
<evidence type="ECO:0000256" key="1">
    <source>
        <dbReference type="SAM" id="MobiDB-lite"/>
    </source>
</evidence>
<evidence type="ECO:0000313" key="4">
    <source>
        <dbReference type="Proteomes" id="UP000431744"/>
    </source>
</evidence>
<dbReference type="OrthoDB" id="4965215at2"/>
<dbReference type="EMBL" id="WBJY01000004">
    <property type="protein sequence ID" value="KAB1646687.1"/>
    <property type="molecule type" value="Genomic_DNA"/>
</dbReference>
<feature type="compositionally biased region" description="Gly residues" evidence="1">
    <location>
        <begin position="48"/>
        <end position="63"/>
    </location>
</feature>